<dbReference type="OrthoDB" id="9784988at2"/>
<comment type="catalytic activity">
    <reaction evidence="6">
        <text>N-terminal N-formyl-L-methionyl-[peptide] + H2O = N-terminal L-methionyl-[peptide] + formate</text>
        <dbReference type="Rhea" id="RHEA:24420"/>
        <dbReference type="Rhea" id="RHEA-COMP:10639"/>
        <dbReference type="Rhea" id="RHEA-COMP:10640"/>
        <dbReference type="ChEBI" id="CHEBI:15377"/>
        <dbReference type="ChEBI" id="CHEBI:15740"/>
        <dbReference type="ChEBI" id="CHEBI:49298"/>
        <dbReference type="ChEBI" id="CHEBI:64731"/>
        <dbReference type="EC" id="3.5.1.88"/>
    </reaction>
</comment>
<proteinExistence type="inferred from homology"/>
<gene>
    <name evidence="6" type="primary">def</name>
    <name evidence="7" type="ORF">HMPREF9943_00856</name>
</gene>
<evidence type="ECO:0000313" key="7">
    <source>
        <dbReference type="EMBL" id="EMD16814.1"/>
    </source>
</evidence>
<dbReference type="PATRIC" id="fig|999415.3.peg.862"/>
<dbReference type="NCBIfam" id="TIGR00079">
    <property type="entry name" value="pept_deformyl"/>
    <property type="match status" value="1"/>
</dbReference>
<dbReference type="GO" id="GO:0006412">
    <property type="term" value="P:translation"/>
    <property type="evidence" value="ECO:0007669"/>
    <property type="project" value="UniProtKB-UniRule"/>
</dbReference>
<comment type="cofactor">
    <cofactor evidence="6">
        <name>Fe(2+)</name>
        <dbReference type="ChEBI" id="CHEBI:29033"/>
    </cofactor>
    <text evidence="6">Binds 1 Fe(2+) ion.</text>
</comment>
<keyword evidence="8" id="KW-1185">Reference proteome</keyword>
<comment type="similarity">
    <text evidence="1 6">Belongs to the polypeptide deformylase family.</text>
</comment>
<dbReference type="InterPro" id="IPR036821">
    <property type="entry name" value="Peptide_deformylase_sf"/>
</dbReference>
<dbReference type="Gene3D" id="3.90.45.10">
    <property type="entry name" value="Peptide deformylase"/>
    <property type="match status" value="1"/>
</dbReference>
<dbReference type="FunFam" id="3.90.45.10:FF:000002">
    <property type="entry name" value="Peptide deformylase"/>
    <property type="match status" value="1"/>
</dbReference>
<dbReference type="GO" id="GO:0046872">
    <property type="term" value="F:metal ion binding"/>
    <property type="evidence" value="ECO:0007669"/>
    <property type="project" value="UniProtKB-KW"/>
</dbReference>
<evidence type="ECO:0000256" key="4">
    <source>
        <dbReference type="ARBA" id="ARBA00022917"/>
    </source>
</evidence>
<feature type="binding site" evidence="6">
    <location>
        <position position="115"/>
    </location>
    <ligand>
        <name>Fe cation</name>
        <dbReference type="ChEBI" id="CHEBI:24875"/>
    </ligand>
</feature>
<dbReference type="PANTHER" id="PTHR10458:SF8">
    <property type="entry name" value="PEPTIDE DEFORMYLASE 2"/>
    <property type="match status" value="1"/>
</dbReference>
<comment type="caution">
    <text evidence="7">The sequence shown here is derived from an EMBL/GenBank/DDBJ whole genome shotgun (WGS) entry which is preliminary data.</text>
</comment>
<keyword evidence="3 6" id="KW-0378">Hydrolase</keyword>
<evidence type="ECO:0000256" key="2">
    <source>
        <dbReference type="ARBA" id="ARBA00022723"/>
    </source>
</evidence>
<dbReference type="GO" id="GO:0042586">
    <property type="term" value="F:peptide deformylase activity"/>
    <property type="evidence" value="ECO:0007669"/>
    <property type="project" value="UniProtKB-UniRule"/>
</dbReference>
<dbReference type="Pfam" id="PF01327">
    <property type="entry name" value="Pep_deformylase"/>
    <property type="match status" value="1"/>
</dbReference>
<name>M2PMM1_9FIRM</name>
<dbReference type="PANTHER" id="PTHR10458">
    <property type="entry name" value="PEPTIDE DEFORMYLASE"/>
    <property type="match status" value="1"/>
</dbReference>
<feature type="binding site" evidence="6">
    <location>
        <position position="163"/>
    </location>
    <ligand>
        <name>Fe cation</name>
        <dbReference type="ChEBI" id="CHEBI:24875"/>
    </ligand>
</feature>
<dbReference type="EMBL" id="AGEJ01000013">
    <property type="protein sequence ID" value="EMD16814.1"/>
    <property type="molecule type" value="Genomic_DNA"/>
</dbReference>
<protein>
    <recommendedName>
        <fullName evidence="6">Peptide deformylase</fullName>
        <shortName evidence="6">PDF</shortName>
        <ecNumber evidence="6">3.5.1.88</ecNumber>
    </recommendedName>
    <alternativeName>
        <fullName evidence="6">Polypeptide deformylase</fullName>
    </alternativeName>
</protein>
<reference evidence="7 8" key="1">
    <citation type="submission" date="2013-02" db="EMBL/GenBank/DDBJ databases">
        <title>The Genome Sequence of Lactobacillus catenaformis F0143.</title>
        <authorList>
            <consortium name="The Broad Institute Genome Sequencing Platform"/>
            <person name="Earl A."/>
            <person name="Ward D."/>
            <person name="Feldgarden M."/>
            <person name="Gevers D."/>
            <person name="Izard J."/>
            <person name="Blanton J.M."/>
            <person name="Mathney J."/>
            <person name="Dewhirst F.E."/>
            <person name="Young S.K."/>
            <person name="Zeng Q."/>
            <person name="Gargeya S."/>
            <person name="Fitzgerald M."/>
            <person name="Haas B."/>
            <person name="Abouelleil A."/>
            <person name="Alvarado L."/>
            <person name="Arachchi H.M."/>
            <person name="Berlin A."/>
            <person name="Chapman S.B."/>
            <person name="Gearin G."/>
            <person name="Goldberg J."/>
            <person name="Griggs A."/>
            <person name="Gujja S."/>
            <person name="Hansen M."/>
            <person name="Heiman D."/>
            <person name="Howarth C."/>
            <person name="Larimer J."/>
            <person name="Lui A."/>
            <person name="MacDonald P.J.P."/>
            <person name="McCowen C."/>
            <person name="Montmayeur A."/>
            <person name="Murphy C."/>
            <person name="Neiman D."/>
            <person name="Pearson M."/>
            <person name="Priest M."/>
            <person name="Roberts A."/>
            <person name="Saif S."/>
            <person name="Shea T."/>
            <person name="Sisk P."/>
            <person name="Stolte C."/>
            <person name="Sykes S."/>
            <person name="Wortman J."/>
            <person name="Nusbaum C."/>
            <person name="Birren B."/>
        </authorList>
    </citation>
    <scope>NUCLEOTIDE SEQUENCE [LARGE SCALE GENOMIC DNA]</scope>
    <source>
        <strain evidence="7 8">OT 569</strain>
    </source>
</reference>
<dbReference type="AlphaFoldDB" id="M2PMM1"/>
<feature type="active site" evidence="6">
    <location>
        <position position="160"/>
    </location>
</feature>
<dbReference type="PRINTS" id="PR01576">
    <property type="entry name" value="PDEFORMYLASE"/>
</dbReference>
<keyword evidence="4 6" id="KW-0648">Protein biosynthesis</keyword>
<dbReference type="PIRSF" id="PIRSF004749">
    <property type="entry name" value="Pep_def"/>
    <property type="match status" value="1"/>
</dbReference>
<dbReference type="RefSeq" id="WP_004802376.1">
    <property type="nucleotide sequence ID" value="NZ_KB446647.1"/>
</dbReference>
<sequence length="189" mass="21436">MLTMKDIIDDKNPLIRKKSKDISIPVDEQTRKLGIEMFEYLKNSQDEEISEKYDLRPGVGLAAVQVGVLKRMLAIYIPEIDENGEITHCDQYILVNPKLISYTAKPSYLKNGEGCLSVPIDQQGIVPRHAKVTVEAYDLLTDKQVKIVARGFLSICLQHEMDHLDGILYYDHFNKDNPHAPISNAIVIE</sequence>
<evidence type="ECO:0000256" key="5">
    <source>
        <dbReference type="ARBA" id="ARBA00023004"/>
    </source>
</evidence>
<evidence type="ECO:0000256" key="1">
    <source>
        <dbReference type="ARBA" id="ARBA00010759"/>
    </source>
</evidence>
<feature type="binding site" evidence="6">
    <location>
        <position position="159"/>
    </location>
    <ligand>
        <name>Fe cation</name>
        <dbReference type="ChEBI" id="CHEBI:24875"/>
    </ligand>
</feature>
<evidence type="ECO:0000256" key="3">
    <source>
        <dbReference type="ARBA" id="ARBA00022801"/>
    </source>
</evidence>
<dbReference type="EC" id="3.5.1.88" evidence="6"/>
<dbReference type="HAMAP" id="MF_00163">
    <property type="entry name" value="Pep_deformylase"/>
    <property type="match status" value="1"/>
</dbReference>
<dbReference type="SUPFAM" id="SSF56420">
    <property type="entry name" value="Peptide deformylase"/>
    <property type="match status" value="1"/>
</dbReference>
<accession>M2PMM1</accession>
<evidence type="ECO:0000256" key="6">
    <source>
        <dbReference type="HAMAP-Rule" id="MF_00163"/>
    </source>
</evidence>
<organism evidence="7 8">
    <name type="scientific">Eggerthia catenaformis OT 569 = DSM 20559</name>
    <dbReference type="NCBI Taxonomy" id="999415"/>
    <lineage>
        <taxon>Bacteria</taxon>
        <taxon>Bacillati</taxon>
        <taxon>Bacillota</taxon>
        <taxon>Erysipelotrichia</taxon>
        <taxon>Erysipelotrichales</taxon>
        <taxon>Coprobacillaceae</taxon>
        <taxon>Eggerthia</taxon>
    </lineage>
</organism>
<comment type="function">
    <text evidence="6">Removes the formyl group from the N-terminal Met of newly synthesized proteins. Requires at least a dipeptide for an efficient rate of reaction. N-terminal L-methionine is a prerequisite for activity but the enzyme has broad specificity at other positions.</text>
</comment>
<evidence type="ECO:0000313" key="8">
    <source>
        <dbReference type="Proteomes" id="UP000011758"/>
    </source>
</evidence>
<dbReference type="CDD" id="cd00487">
    <property type="entry name" value="Pep_deformylase"/>
    <property type="match status" value="1"/>
</dbReference>
<dbReference type="STRING" id="999415.HMPREF9943_00856"/>
<dbReference type="eggNOG" id="COG0242">
    <property type="taxonomic scope" value="Bacteria"/>
</dbReference>
<keyword evidence="2 6" id="KW-0479">Metal-binding</keyword>
<dbReference type="InterPro" id="IPR023635">
    <property type="entry name" value="Peptide_deformylase"/>
</dbReference>
<dbReference type="Proteomes" id="UP000011758">
    <property type="component" value="Unassembled WGS sequence"/>
</dbReference>
<keyword evidence="5 6" id="KW-0408">Iron</keyword>